<organism evidence="8 9">
    <name type="scientific">Anopheles christyi</name>
    <dbReference type="NCBI Taxonomy" id="43041"/>
    <lineage>
        <taxon>Eukaryota</taxon>
        <taxon>Metazoa</taxon>
        <taxon>Ecdysozoa</taxon>
        <taxon>Arthropoda</taxon>
        <taxon>Hexapoda</taxon>
        <taxon>Insecta</taxon>
        <taxon>Pterygota</taxon>
        <taxon>Neoptera</taxon>
        <taxon>Endopterygota</taxon>
        <taxon>Diptera</taxon>
        <taxon>Nematocera</taxon>
        <taxon>Culicoidea</taxon>
        <taxon>Culicidae</taxon>
        <taxon>Anophelinae</taxon>
        <taxon>Anopheles</taxon>
    </lineage>
</organism>
<evidence type="ECO:0000259" key="7">
    <source>
        <dbReference type="Pfam" id="PF24892"/>
    </source>
</evidence>
<evidence type="ECO:0000256" key="5">
    <source>
        <dbReference type="ARBA" id="ARBA00023242"/>
    </source>
</evidence>
<dbReference type="InterPro" id="IPR055347">
    <property type="entry name" value="UTP6_N"/>
</dbReference>
<dbReference type="STRING" id="43041.A0A182K0M6"/>
<dbReference type="EnsemblMetazoa" id="ACHR004308-RA">
    <property type="protein sequence ID" value="ACHR004308-PA"/>
    <property type="gene ID" value="ACHR004308"/>
</dbReference>
<dbReference type="Proteomes" id="UP000075881">
    <property type="component" value="Unassembled WGS sequence"/>
</dbReference>
<comment type="subcellular location">
    <subcellularLocation>
        <location evidence="1">Nucleus</location>
        <location evidence="1">Nucleolus</location>
    </subcellularLocation>
</comment>
<evidence type="ECO:0008006" key="10">
    <source>
        <dbReference type="Google" id="ProtNLM"/>
    </source>
</evidence>
<dbReference type="PANTHER" id="PTHR23271">
    <property type="entry name" value="HEPATOCELLULAR CARCINOMA-ASSOCIATED ANTIGEN 66"/>
    <property type="match status" value="1"/>
</dbReference>
<dbReference type="PANTHER" id="PTHR23271:SF1">
    <property type="entry name" value="U3 SMALL NUCLEOLAR RNA-ASSOCIATED PROTEIN 6 HOMOLOG"/>
    <property type="match status" value="1"/>
</dbReference>
<keyword evidence="3" id="KW-0698">rRNA processing</keyword>
<dbReference type="Pfam" id="PF24892">
    <property type="entry name" value="UTP6_C"/>
    <property type="match status" value="1"/>
</dbReference>
<reference evidence="9" key="1">
    <citation type="submission" date="2013-03" db="EMBL/GenBank/DDBJ databases">
        <title>The Genome Sequence of Anopheles christyi ACHKN1017.</title>
        <authorList>
            <consortium name="The Broad Institute Genomics Platform"/>
            <person name="Neafsey D.E."/>
            <person name="Besansky N."/>
            <person name="Walker B."/>
            <person name="Young S.K."/>
            <person name="Zeng Q."/>
            <person name="Gargeya S."/>
            <person name="Fitzgerald M."/>
            <person name="Haas B."/>
            <person name="Abouelleil A."/>
            <person name="Allen A.W."/>
            <person name="Alvarado L."/>
            <person name="Arachchi H.M."/>
            <person name="Berlin A.M."/>
            <person name="Chapman S.B."/>
            <person name="Gainer-Dewar J."/>
            <person name="Goldberg J."/>
            <person name="Griggs A."/>
            <person name="Gujja S."/>
            <person name="Hansen M."/>
            <person name="Howarth C."/>
            <person name="Imamovic A."/>
            <person name="Ireland A."/>
            <person name="Larimer J."/>
            <person name="McCowan C."/>
            <person name="Murphy C."/>
            <person name="Pearson M."/>
            <person name="Poon T.W."/>
            <person name="Priest M."/>
            <person name="Roberts A."/>
            <person name="Saif S."/>
            <person name="Shea T."/>
            <person name="Sisk P."/>
            <person name="Sykes S."/>
            <person name="Wortman J."/>
            <person name="Nusbaum C."/>
            <person name="Birren B."/>
        </authorList>
    </citation>
    <scope>NUCLEOTIDE SEQUENCE [LARGE SCALE GENOMIC DNA]</scope>
    <source>
        <strain evidence="9">ACHKN1017</strain>
    </source>
</reference>
<dbReference type="InterPro" id="IPR011990">
    <property type="entry name" value="TPR-like_helical_dom_sf"/>
</dbReference>
<dbReference type="SMART" id="SM00386">
    <property type="entry name" value="HAT"/>
    <property type="match status" value="7"/>
</dbReference>
<dbReference type="SUPFAM" id="SSF48452">
    <property type="entry name" value="TPR-like"/>
    <property type="match status" value="2"/>
</dbReference>
<dbReference type="InterPro" id="IPR003107">
    <property type="entry name" value="HAT"/>
</dbReference>
<keyword evidence="4" id="KW-0677">Repeat</keyword>
<dbReference type="VEuPathDB" id="VectorBase:ACHR004308"/>
<keyword evidence="5" id="KW-0539">Nucleus</keyword>
<dbReference type="GO" id="GO:0000462">
    <property type="term" value="P:maturation of SSU-rRNA from tricistronic rRNA transcript (SSU-rRNA, 5.8S rRNA, LSU-rRNA)"/>
    <property type="evidence" value="ECO:0007669"/>
    <property type="project" value="InterPro"/>
</dbReference>
<evidence type="ECO:0000256" key="1">
    <source>
        <dbReference type="ARBA" id="ARBA00004604"/>
    </source>
</evidence>
<dbReference type="GO" id="GO:0034388">
    <property type="term" value="C:Pwp2p-containing subcomplex of 90S preribosome"/>
    <property type="evidence" value="ECO:0007669"/>
    <property type="project" value="TreeGrafter"/>
</dbReference>
<dbReference type="GO" id="GO:0032040">
    <property type="term" value="C:small-subunit processome"/>
    <property type="evidence" value="ECO:0007669"/>
    <property type="project" value="TreeGrafter"/>
</dbReference>
<proteinExistence type="inferred from homology"/>
<protein>
    <recommendedName>
        <fullName evidence="10">U3 small nucleolar RNA-associated protein 6 homolog</fullName>
    </recommendedName>
</protein>
<dbReference type="AlphaFoldDB" id="A0A182K0M6"/>
<dbReference type="Gene3D" id="1.25.40.10">
    <property type="entry name" value="Tetratricopeptide repeat domain"/>
    <property type="match status" value="2"/>
</dbReference>
<dbReference type="InterPro" id="IPR013949">
    <property type="entry name" value="Utp6"/>
</dbReference>
<evidence type="ECO:0000256" key="3">
    <source>
        <dbReference type="ARBA" id="ARBA00022552"/>
    </source>
</evidence>
<evidence type="ECO:0000313" key="9">
    <source>
        <dbReference type="Proteomes" id="UP000075881"/>
    </source>
</evidence>
<dbReference type="GO" id="GO:0030515">
    <property type="term" value="F:snoRNA binding"/>
    <property type="evidence" value="ECO:0007669"/>
    <property type="project" value="InterPro"/>
</dbReference>
<name>A0A182K0M6_9DIPT</name>
<reference evidence="8" key="2">
    <citation type="submission" date="2020-05" db="UniProtKB">
        <authorList>
            <consortium name="EnsemblMetazoa"/>
        </authorList>
    </citation>
    <scope>IDENTIFICATION</scope>
    <source>
        <strain evidence="8">ACHKN1017</strain>
    </source>
</reference>
<accession>A0A182K0M6</accession>
<dbReference type="Pfam" id="PF08640">
    <property type="entry name" value="U3_assoc_6"/>
    <property type="match status" value="1"/>
</dbReference>
<evidence type="ECO:0000256" key="4">
    <source>
        <dbReference type="ARBA" id="ARBA00022737"/>
    </source>
</evidence>
<evidence type="ECO:0000256" key="2">
    <source>
        <dbReference type="ARBA" id="ARBA00010734"/>
    </source>
</evidence>
<feature type="domain" description="U3 small nucleolar RNA-associated protein 6 homolog C-terminal" evidence="7">
    <location>
        <begin position="296"/>
        <end position="569"/>
    </location>
</feature>
<dbReference type="InterPro" id="IPR056907">
    <property type="entry name" value="UTP6_C"/>
</dbReference>
<sequence length="592" mass="70479">MSELIELRREQTIREYECMKHLKLFTDVEIQSIKNKRHYHDYKIEKRTKHLADFINYIAYECNLFSLLVNRRKKLHITAEWVSLEKSIHQRVRVLYRRAMARFAAEYRVWTHFLQYCKMRRYFTEGSSVLDQMLGYHGNKPKAWLCAIEWEYRQAQNMSRAKHYTLRGLQRHPECRELCIRFISIQLLEGQKMVENRKGKRAFLKQTDPELEKALQMAQLVYKNFEHKDMQFFEELLKELKQYSPLSNALARQAVSEMRETLVDKEEMWNLLAKLVFEGDEFVSEEETKPSERLDKCLTIYQEALERLPTKKMHSHCIEAMLQLNSVEEPTDDQKAKRKALAGAFKRALADDLLEEDKLLQYLKLLLHNSNPKEELVMNVINKGMEQYPASVEIWSAYLRYQILKDVDVQELENAFRKAIKTLPERVSRLPLWKLLFQYYNNRPALLGKMEQLFQRAIDQEPEISHHYQPLYLDYLMVSSGENVAKVRGEYQRLVKNYTTPLDLHTKMASVETSQSPLDASELRKCYENMALIFGKHDPTVWLQYAQFERDHGKPQEMQALYVRAKAALDDQSFATFMAEYEIIRNPYIVRY</sequence>
<evidence type="ECO:0000259" key="6">
    <source>
        <dbReference type="Pfam" id="PF08640"/>
    </source>
</evidence>
<feature type="domain" description="U3 small nucleolar RNA-associated protein 6 N-terminal" evidence="6">
    <location>
        <begin position="10"/>
        <end position="90"/>
    </location>
</feature>
<comment type="similarity">
    <text evidence="2">Belongs to the UTP6 family.</text>
</comment>
<keyword evidence="9" id="KW-1185">Reference proteome</keyword>
<evidence type="ECO:0000313" key="8">
    <source>
        <dbReference type="EnsemblMetazoa" id="ACHR004308-PA"/>
    </source>
</evidence>